<keyword evidence="5" id="KW-0560">Oxidoreductase</keyword>
<name>A0A4Q2RV86_9ACTN</name>
<dbReference type="InterPro" id="IPR036318">
    <property type="entry name" value="FAD-bd_PCMH-like_sf"/>
</dbReference>
<dbReference type="InterPro" id="IPR016171">
    <property type="entry name" value="Vanillyl_alc_oxidase_C-sub2"/>
</dbReference>
<protein>
    <submittedName>
        <fullName evidence="7">FAD-binding protein</fullName>
    </submittedName>
</protein>
<dbReference type="AlphaFoldDB" id="A0A4Q2RV86"/>
<dbReference type="PROSITE" id="PS51387">
    <property type="entry name" value="FAD_PCMH"/>
    <property type="match status" value="1"/>
</dbReference>
<keyword evidence="4" id="KW-0274">FAD</keyword>
<dbReference type="Proteomes" id="UP000294071">
    <property type="component" value="Unassembled WGS sequence"/>
</dbReference>
<dbReference type="SUPFAM" id="SSF55103">
    <property type="entry name" value="FAD-linked oxidases, C-terminal domain"/>
    <property type="match status" value="1"/>
</dbReference>
<dbReference type="Gene3D" id="3.30.70.2740">
    <property type="match status" value="1"/>
</dbReference>
<organism evidence="7 8">
    <name type="scientific">Nocardioides oleivorans</name>
    <dbReference type="NCBI Taxonomy" id="273676"/>
    <lineage>
        <taxon>Bacteria</taxon>
        <taxon>Bacillati</taxon>
        <taxon>Actinomycetota</taxon>
        <taxon>Actinomycetes</taxon>
        <taxon>Propionibacteriales</taxon>
        <taxon>Nocardioidaceae</taxon>
        <taxon>Nocardioides</taxon>
    </lineage>
</organism>
<dbReference type="EMBL" id="SDWT01000001">
    <property type="protein sequence ID" value="RYB93080.1"/>
    <property type="molecule type" value="Genomic_DNA"/>
</dbReference>
<proteinExistence type="inferred from homology"/>
<evidence type="ECO:0000256" key="2">
    <source>
        <dbReference type="ARBA" id="ARBA00008000"/>
    </source>
</evidence>
<dbReference type="InterPro" id="IPR004113">
    <property type="entry name" value="FAD-bd_oxidored_4_C"/>
</dbReference>
<dbReference type="SUPFAM" id="SSF56176">
    <property type="entry name" value="FAD-binding/transporter-associated domain-like"/>
    <property type="match status" value="1"/>
</dbReference>
<keyword evidence="3" id="KW-0285">Flavoprotein</keyword>
<dbReference type="OrthoDB" id="9811557at2"/>
<evidence type="ECO:0000313" key="7">
    <source>
        <dbReference type="EMBL" id="RYB93080.1"/>
    </source>
</evidence>
<dbReference type="RefSeq" id="WP_129397999.1">
    <property type="nucleotide sequence ID" value="NZ_SDWT01000001.1"/>
</dbReference>
<keyword evidence="8" id="KW-1185">Reference proteome</keyword>
<dbReference type="InterPro" id="IPR016166">
    <property type="entry name" value="FAD-bd_PCMH"/>
</dbReference>
<dbReference type="Gene3D" id="3.30.465.10">
    <property type="match status" value="1"/>
</dbReference>
<evidence type="ECO:0000256" key="5">
    <source>
        <dbReference type="ARBA" id="ARBA00023002"/>
    </source>
</evidence>
<feature type="domain" description="FAD-binding PCMH-type" evidence="6">
    <location>
        <begin position="42"/>
        <end position="220"/>
    </location>
</feature>
<evidence type="ECO:0000313" key="8">
    <source>
        <dbReference type="Proteomes" id="UP000294071"/>
    </source>
</evidence>
<evidence type="ECO:0000256" key="1">
    <source>
        <dbReference type="ARBA" id="ARBA00001974"/>
    </source>
</evidence>
<reference evidence="7 8" key="1">
    <citation type="submission" date="2019-01" db="EMBL/GenBank/DDBJ databases">
        <title>Novel species of Nocardioides.</title>
        <authorList>
            <person name="Liu Q."/>
            <person name="Xin Y.-H."/>
        </authorList>
    </citation>
    <scope>NUCLEOTIDE SEQUENCE [LARGE SCALE GENOMIC DNA]</scope>
    <source>
        <strain evidence="7 8">CGMCC 4.6882</strain>
    </source>
</reference>
<dbReference type="InterPro" id="IPR016169">
    <property type="entry name" value="FAD-bd_PCMH_sub2"/>
</dbReference>
<dbReference type="Pfam" id="PF02913">
    <property type="entry name" value="FAD-oxidase_C"/>
    <property type="match status" value="1"/>
</dbReference>
<accession>A0A4Q2RV86</accession>
<dbReference type="FunFam" id="3.30.70.2740:FF:000001">
    <property type="entry name" value="D-lactate dehydrogenase mitochondrial"/>
    <property type="match status" value="1"/>
</dbReference>
<evidence type="ECO:0000256" key="4">
    <source>
        <dbReference type="ARBA" id="ARBA00022827"/>
    </source>
</evidence>
<comment type="similarity">
    <text evidence="2">Belongs to the FAD-binding oxidoreductase/transferase type 4 family.</text>
</comment>
<dbReference type="GO" id="GO:0016491">
    <property type="term" value="F:oxidoreductase activity"/>
    <property type="evidence" value="ECO:0007669"/>
    <property type="project" value="UniProtKB-KW"/>
</dbReference>
<gene>
    <name evidence="7" type="ORF">EUA93_01150</name>
</gene>
<comment type="caution">
    <text evidence="7">The sequence shown here is derived from an EMBL/GenBank/DDBJ whole genome shotgun (WGS) entry which is preliminary data.</text>
</comment>
<evidence type="ECO:0000256" key="3">
    <source>
        <dbReference type="ARBA" id="ARBA00022630"/>
    </source>
</evidence>
<dbReference type="InterPro" id="IPR016164">
    <property type="entry name" value="FAD-linked_Oxase-like_C"/>
</dbReference>
<evidence type="ECO:0000259" key="6">
    <source>
        <dbReference type="PROSITE" id="PS51387"/>
    </source>
</evidence>
<dbReference type="InterPro" id="IPR006094">
    <property type="entry name" value="Oxid_FAD_bind_N"/>
</dbReference>
<dbReference type="Gene3D" id="1.10.45.10">
    <property type="entry name" value="Vanillyl-alcohol Oxidase, Chain A, domain 4"/>
    <property type="match status" value="1"/>
</dbReference>
<comment type="cofactor">
    <cofactor evidence="1">
        <name>FAD</name>
        <dbReference type="ChEBI" id="CHEBI:57692"/>
    </cofactor>
</comment>
<dbReference type="PANTHER" id="PTHR42934:SF2">
    <property type="entry name" value="GLYCOLATE OXIDASE SUBUNIT GLCD"/>
    <property type="match status" value="1"/>
</dbReference>
<dbReference type="Pfam" id="PF01565">
    <property type="entry name" value="FAD_binding_4"/>
    <property type="match status" value="1"/>
</dbReference>
<dbReference type="InterPro" id="IPR051914">
    <property type="entry name" value="FAD-linked_OxidoTrans_Type4"/>
</dbReference>
<sequence>MSVTATARSAVDALVASLPDGVVVTDAERVEKYRHDRFEDLPAGVPCAVVRAEGTEQVQAALRWATQHRVPVVPRGAGTSLSGGATAVDGCLVLTLERMTGVRVDADRRVAHVEPGALNISVKEAAAVHGLWYPPDPGSYRISTIGGNIATNAGGLCCVKYGVTADYVLGLEVVLADGRLLRLGGETMKDVAGLNLRQLFVGSEGTLGVVTSAVLRLVPQQGEVSTLVATFPDLVSAGVAVTRIGRTVRPAMLELMDQVSINAVEDHSPRGLDREAGALLLVQSDAPGAARADEIATVEALCEEAGATEVATTDVAEEGLMFVDARRSAGEATEARGTLLAEDICVPVDRLPEVLAEITALAVRHDLEIPVVAHAGDGNLHPGIIYPPGDAAARDRAWLAFDELMALATAYGGTVTGEHGVGRTKTRGLLAQVGPDVMEVSRAIKATLDPFGLLNPGALLTAREPLEHAGEQG</sequence>
<dbReference type="PANTHER" id="PTHR42934">
    <property type="entry name" value="GLYCOLATE OXIDASE SUBUNIT GLCD"/>
    <property type="match status" value="1"/>
</dbReference>
<dbReference type="GO" id="GO:0071949">
    <property type="term" value="F:FAD binding"/>
    <property type="evidence" value="ECO:0007669"/>
    <property type="project" value="InterPro"/>
</dbReference>